<accession>A0A1V8PMC9</accession>
<comment type="caution">
    <text evidence="3">The sequence shown here is derived from an EMBL/GenBank/DDBJ whole genome shotgun (WGS) entry which is preliminary data.</text>
</comment>
<evidence type="ECO:0000313" key="4">
    <source>
        <dbReference type="Proteomes" id="UP000192666"/>
    </source>
</evidence>
<dbReference type="InterPro" id="IPR025420">
    <property type="entry name" value="DUF4143"/>
</dbReference>
<dbReference type="InterPro" id="IPR027417">
    <property type="entry name" value="P-loop_NTPase"/>
</dbReference>
<organism evidence="3 4">
    <name type="scientific">Bifidobacterium catenulatum</name>
    <dbReference type="NCBI Taxonomy" id="1686"/>
    <lineage>
        <taxon>Bacteria</taxon>
        <taxon>Bacillati</taxon>
        <taxon>Actinomycetota</taxon>
        <taxon>Actinomycetes</taxon>
        <taxon>Bifidobacteriales</taxon>
        <taxon>Bifidobacteriaceae</taxon>
        <taxon>Bifidobacterium</taxon>
    </lineage>
</organism>
<protein>
    <submittedName>
        <fullName evidence="3">ATPase</fullName>
    </submittedName>
</protein>
<dbReference type="SUPFAM" id="SSF52540">
    <property type="entry name" value="P-loop containing nucleoside triphosphate hydrolases"/>
    <property type="match status" value="1"/>
</dbReference>
<dbReference type="RefSeq" id="WP_080789036.1">
    <property type="nucleotide sequence ID" value="NZ_NAQA01000006.1"/>
</dbReference>
<sequence>MQMYRREHYLAKLRPFYDDVGLIKVVTGIRRCGKSSLLCSVMDELRERGVAEGNICYINLDRREYQGVNTPEKLDAVIEHSLGKSASTRYLFIDEIQNVKGYEAIVNGWREEGDCSIFITGSNSYLLSGELATKLTGRYIELEMFTLSFSEYLGMREYLGLPQKLESQIFQEYLTYGGFPKALEYEDLDAKAMYIQDVIGQIFNKDIAARKVVRHRDTFQRVQDYLINNYAAPTNLSGIVDYLKHGEGVTVKRETLANYVRLLESAKVLYKCPRFDLRSRRSLRGGEKYYLADPGIRFARNTDTRMSYGPALENALYVHLRSKGYEVSVGIIGKLECDFIVRKRERYAYVQVSMSVQDPNVEEREFRPFTKLADGYPKYLFSLDPLPMQRDGVRHLNLMEFLRTDGDLDLS</sequence>
<feature type="domain" description="DUF4143" evidence="2">
    <location>
        <begin position="205"/>
        <end position="353"/>
    </location>
</feature>
<dbReference type="PANTHER" id="PTHR33295">
    <property type="entry name" value="ATPASE"/>
    <property type="match status" value="1"/>
</dbReference>
<dbReference type="Proteomes" id="UP000192666">
    <property type="component" value="Unassembled WGS sequence"/>
</dbReference>
<gene>
    <name evidence="3" type="ORF">B5782_1644</name>
</gene>
<evidence type="ECO:0000259" key="1">
    <source>
        <dbReference type="Pfam" id="PF13173"/>
    </source>
</evidence>
<feature type="domain" description="AAA" evidence="1">
    <location>
        <begin position="23"/>
        <end position="153"/>
    </location>
</feature>
<dbReference type="EMBL" id="NAQA01000006">
    <property type="protein sequence ID" value="OQM49895.1"/>
    <property type="molecule type" value="Genomic_DNA"/>
</dbReference>
<dbReference type="Pfam" id="PF13635">
    <property type="entry name" value="DUF4143"/>
    <property type="match status" value="1"/>
</dbReference>
<dbReference type="Pfam" id="PF13173">
    <property type="entry name" value="AAA_14"/>
    <property type="match status" value="1"/>
</dbReference>
<dbReference type="InterPro" id="IPR041682">
    <property type="entry name" value="AAA_14"/>
</dbReference>
<dbReference type="AlphaFoldDB" id="A0A1V8PMC9"/>
<name>A0A1V8PMC9_9BIFI</name>
<evidence type="ECO:0000313" key="3">
    <source>
        <dbReference type="EMBL" id="OQM49895.1"/>
    </source>
</evidence>
<evidence type="ECO:0000259" key="2">
    <source>
        <dbReference type="Pfam" id="PF13635"/>
    </source>
</evidence>
<proteinExistence type="predicted"/>
<reference evidence="3 4" key="1">
    <citation type="submission" date="2017-03" db="EMBL/GenBank/DDBJ databases">
        <title>Maternal inheritance of bifidobacteria.</title>
        <authorList>
            <person name="Lugli G.A."/>
            <person name="Duranti S."/>
            <person name="Milani C."/>
            <person name="Mancabelli L."/>
        </authorList>
    </citation>
    <scope>NUCLEOTIDE SEQUENCE [LARGE SCALE GENOMIC DNA]</scope>
    <source>
        <strain evidence="3 4">1899B</strain>
    </source>
</reference>
<dbReference type="PANTHER" id="PTHR33295:SF20">
    <property type="entry name" value="ATPASE"/>
    <property type="match status" value="1"/>
</dbReference>